<keyword evidence="4" id="KW-0443">Lipid metabolism</keyword>
<evidence type="ECO:0000259" key="5">
    <source>
        <dbReference type="PROSITE" id="PS50035"/>
    </source>
</evidence>
<dbReference type="PANTHER" id="PTHR18896">
    <property type="entry name" value="PHOSPHOLIPASE D"/>
    <property type="match status" value="1"/>
</dbReference>
<dbReference type="Gene3D" id="3.30.870.10">
    <property type="entry name" value="Endonuclease Chain A"/>
    <property type="match status" value="2"/>
</dbReference>
<evidence type="ECO:0000256" key="1">
    <source>
        <dbReference type="ARBA" id="ARBA00000798"/>
    </source>
</evidence>
<evidence type="ECO:0000256" key="3">
    <source>
        <dbReference type="ARBA" id="ARBA00022801"/>
    </source>
</evidence>
<gene>
    <name evidence="6" type="ORF">V1634_19180</name>
</gene>
<dbReference type="RefSeq" id="WP_331209245.1">
    <property type="nucleotide sequence ID" value="NZ_JAZGQL010000014.1"/>
</dbReference>
<protein>
    <submittedName>
        <fullName evidence="6">Phospholipase D-like domain-containing protein</fullName>
    </submittedName>
</protein>
<organism evidence="6 7">
    <name type="scientific">Plantactinospora veratri</name>
    <dbReference type="NCBI Taxonomy" id="1436122"/>
    <lineage>
        <taxon>Bacteria</taxon>
        <taxon>Bacillati</taxon>
        <taxon>Actinomycetota</taxon>
        <taxon>Actinomycetes</taxon>
        <taxon>Micromonosporales</taxon>
        <taxon>Micromonosporaceae</taxon>
        <taxon>Plantactinospora</taxon>
    </lineage>
</organism>
<dbReference type="Pfam" id="PF13091">
    <property type="entry name" value="PLDc_2"/>
    <property type="match status" value="1"/>
</dbReference>
<name>A0ABU7SGB8_9ACTN</name>
<proteinExistence type="predicted"/>
<evidence type="ECO:0000256" key="2">
    <source>
        <dbReference type="ARBA" id="ARBA00022737"/>
    </source>
</evidence>
<dbReference type="InterPro" id="IPR025202">
    <property type="entry name" value="PLD-like_dom"/>
</dbReference>
<dbReference type="EMBL" id="JAZGQL010000014">
    <property type="protein sequence ID" value="MEE6308961.1"/>
    <property type="molecule type" value="Genomic_DNA"/>
</dbReference>
<evidence type="ECO:0000256" key="4">
    <source>
        <dbReference type="ARBA" id="ARBA00023098"/>
    </source>
</evidence>
<accession>A0ABU7SGB8</accession>
<dbReference type="SMART" id="SM00155">
    <property type="entry name" value="PLDc"/>
    <property type="match status" value="2"/>
</dbReference>
<keyword evidence="2" id="KW-0677">Repeat</keyword>
<dbReference type="PROSITE" id="PS50035">
    <property type="entry name" value="PLD"/>
    <property type="match status" value="1"/>
</dbReference>
<dbReference type="CDD" id="cd09105">
    <property type="entry name" value="PLDc_vPLD1_2_like_2"/>
    <property type="match status" value="1"/>
</dbReference>
<dbReference type="PANTHER" id="PTHR18896:SF76">
    <property type="entry name" value="PHOSPHOLIPASE"/>
    <property type="match status" value="1"/>
</dbReference>
<dbReference type="Proteomes" id="UP001339911">
    <property type="component" value="Unassembled WGS sequence"/>
</dbReference>
<evidence type="ECO:0000313" key="6">
    <source>
        <dbReference type="EMBL" id="MEE6308961.1"/>
    </source>
</evidence>
<keyword evidence="3" id="KW-0378">Hydrolase</keyword>
<dbReference type="InterPro" id="IPR001736">
    <property type="entry name" value="PLipase_D/transphosphatidylase"/>
</dbReference>
<keyword evidence="7" id="KW-1185">Reference proteome</keyword>
<feature type="domain" description="PLD phosphodiesterase" evidence="5">
    <location>
        <begin position="370"/>
        <end position="397"/>
    </location>
</feature>
<reference evidence="6 7" key="1">
    <citation type="submission" date="2024-01" db="EMBL/GenBank/DDBJ databases">
        <title>Genome insights into Plantactinospora veratri sp. nov.</title>
        <authorList>
            <person name="Wang L."/>
        </authorList>
    </citation>
    <scope>NUCLEOTIDE SEQUENCE [LARGE SCALE GENOMIC DNA]</scope>
    <source>
        <strain evidence="6 7">NEAU-FHS4</strain>
    </source>
</reference>
<comment type="caution">
    <text evidence="6">The sequence shown here is derived from an EMBL/GenBank/DDBJ whole genome shotgun (WGS) entry which is preliminary data.</text>
</comment>
<dbReference type="InterPro" id="IPR015679">
    <property type="entry name" value="PLipase_D_fam"/>
</dbReference>
<evidence type="ECO:0000313" key="7">
    <source>
        <dbReference type="Proteomes" id="UP001339911"/>
    </source>
</evidence>
<comment type="catalytic activity">
    <reaction evidence="1">
        <text>a 1,2-diacyl-sn-glycero-3-phosphocholine + H2O = a 1,2-diacyl-sn-glycero-3-phosphate + choline + H(+)</text>
        <dbReference type="Rhea" id="RHEA:14445"/>
        <dbReference type="ChEBI" id="CHEBI:15354"/>
        <dbReference type="ChEBI" id="CHEBI:15377"/>
        <dbReference type="ChEBI" id="CHEBI:15378"/>
        <dbReference type="ChEBI" id="CHEBI:57643"/>
        <dbReference type="ChEBI" id="CHEBI:58608"/>
        <dbReference type="EC" id="3.1.4.4"/>
    </reaction>
</comment>
<dbReference type="SUPFAM" id="SSF56024">
    <property type="entry name" value="Phospholipase D/nuclease"/>
    <property type="match status" value="2"/>
</dbReference>
<sequence>MPVQDWFLSEAERDNPDSALPAWTDGNLAEPLIHGATYFDRLVTEVEALEEGDYVFFTDWRGDPDERLRDDGPTIVELLSDAARRGVVVKGLIWRSHLDRFAYSEEENRHLGEEIEAAGGEVLLDQRVRRGGSHHQKLVVLRHPGRPERDVAFAGGIDLCHSRRDDAEHRGDPQAVRMASAYGDHPPWHDVQIALRGPVVGALDLTFRERWTDPAPLDQHGPISTLRDKLGGADLHADRLPPQPPDPPACGPHRIQVLRTYPAMRPAYGFAKLGEQTIARGYTKAIKRARRLVYLEDQYLWSREVAKLFADALRENPDLHLVAVVPRHPDVDGRFALPPNQVGREQAIALCREAAADRVHVYDVENHAGTPVYVHAKVCVVDDVWCSVGSDNFNRRSWTHDSELSCAVLDDTRDEREPRDPAGLGDGARRFPRDLRLALLREHLDRAPGDDDDLLDPDSAVDAVEAAANALRDWHAGGRQGPRPPGRLVPHETNRLPWHQRLWAVPTYRLVYDPDGRAWRDRRAGNW</sequence>